<organism evidence="2 3">
    <name type="scientific">OM182 bacterium MED-G24</name>
    <dbReference type="NCBI Taxonomy" id="1986255"/>
    <lineage>
        <taxon>Bacteria</taxon>
        <taxon>Pseudomonadati</taxon>
        <taxon>Pseudomonadota</taxon>
        <taxon>Gammaproteobacteria</taxon>
        <taxon>OMG group</taxon>
        <taxon>OM182 clade</taxon>
    </lineage>
</organism>
<dbReference type="Gene3D" id="3.40.50.1820">
    <property type="entry name" value="alpha/beta hydrolase"/>
    <property type="match status" value="1"/>
</dbReference>
<evidence type="ECO:0000259" key="1">
    <source>
        <dbReference type="Pfam" id="PF00561"/>
    </source>
</evidence>
<reference evidence="2 3" key="1">
    <citation type="submission" date="2017-08" db="EMBL/GenBank/DDBJ databases">
        <title>Fine stratification of microbial communities through a metagenomic profile of the photic zone.</title>
        <authorList>
            <person name="Haro-Moreno J.M."/>
            <person name="Lopez-Perez M."/>
            <person name="De La Torre J."/>
            <person name="Picazo A."/>
            <person name="Camacho A."/>
            <person name="Rodriguez-Valera F."/>
        </authorList>
    </citation>
    <scope>NUCLEOTIDE SEQUENCE [LARGE SCALE GENOMIC DNA]</scope>
    <source>
        <strain evidence="2">MED-G24</strain>
    </source>
</reference>
<dbReference type="AlphaFoldDB" id="A0A2A5X062"/>
<dbReference type="EMBL" id="NTKD01000003">
    <property type="protein sequence ID" value="PDH41706.1"/>
    <property type="molecule type" value="Genomic_DNA"/>
</dbReference>
<protein>
    <recommendedName>
        <fullName evidence="1">AB hydrolase-1 domain-containing protein</fullName>
    </recommendedName>
</protein>
<dbReference type="SUPFAM" id="SSF53474">
    <property type="entry name" value="alpha/beta-Hydrolases"/>
    <property type="match status" value="1"/>
</dbReference>
<dbReference type="Pfam" id="PF00561">
    <property type="entry name" value="Abhydrolase_1"/>
    <property type="match status" value="1"/>
</dbReference>
<feature type="domain" description="AB hydrolase-1" evidence="1">
    <location>
        <begin position="66"/>
        <end position="284"/>
    </location>
</feature>
<accession>A0A2A5X062</accession>
<evidence type="ECO:0000313" key="2">
    <source>
        <dbReference type="EMBL" id="PDH41706.1"/>
    </source>
</evidence>
<dbReference type="PANTHER" id="PTHR43194:SF2">
    <property type="entry name" value="PEROXISOMAL MEMBRANE PROTEIN LPX1"/>
    <property type="match status" value="1"/>
</dbReference>
<dbReference type="PANTHER" id="PTHR43194">
    <property type="entry name" value="HYDROLASE ALPHA/BETA FOLD FAMILY"/>
    <property type="match status" value="1"/>
</dbReference>
<proteinExistence type="predicted"/>
<name>A0A2A5X062_9GAMM</name>
<dbReference type="PRINTS" id="PR00111">
    <property type="entry name" value="ABHYDROLASE"/>
</dbReference>
<comment type="caution">
    <text evidence="2">The sequence shown here is derived from an EMBL/GenBank/DDBJ whole genome shotgun (WGS) entry which is preliminary data.</text>
</comment>
<dbReference type="Proteomes" id="UP000219327">
    <property type="component" value="Unassembled WGS sequence"/>
</dbReference>
<sequence>MPECSPEHNGLSGCVLVLIPAGVYDTCHTRFRSNQVPYTESSEDGVRLFYQTYSTSNRTESDAASMIFVHGAGGNAASWWQQVPHFVDRYSILTIDHRGFARSACTPAQFSAKHFSDDLLTIMDAEQIDSAILVCQSMGGWTGLTTALGYPDRVRALVMSHTPGGLTSETIREIQQMAARNRSALESPFAHWAVAPDYHEKSPEMSLLYSQISAFNTSLDLSKLDLQSIQLSADDFLGHKIPTLFVTAEQDVIFPPEMIRLASEMVPGADFIELQGAGHSSYFETAGAFNQAVDAFLDALPF</sequence>
<gene>
    <name evidence="2" type="ORF">CNE99_01390</name>
</gene>
<dbReference type="InterPro" id="IPR000073">
    <property type="entry name" value="AB_hydrolase_1"/>
</dbReference>
<dbReference type="InterPro" id="IPR050228">
    <property type="entry name" value="Carboxylesterase_BioH"/>
</dbReference>
<dbReference type="InterPro" id="IPR029058">
    <property type="entry name" value="AB_hydrolase_fold"/>
</dbReference>
<evidence type="ECO:0000313" key="3">
    <source>
        <dbReference type="Proteomes" id="UP000219327"/>
    </source>
</evidence>